<dbReference type="SUPFAM" id="SSF141986">
    <property type="entry name" value="LD-carboxypeptidase A C-terminal domain-like"/>
    <property type="match status" value="1"/>
</dbReference>
<reference evidence="6 7" key="1">
    <citation type="submission" date="2017-05" db="EMBL/GenBank/DDBJ databases">
        <authorList>
            <person name="Varghese N."/>
            <person name="Submissions S."/>
        </authorList>
    </citation>
    <scope>NUCLEOTIDE SEQUENCE [LARGE SCALE GENOMIC DNA]</scope>
    <source>
        <strain evidence="6 7">DSM 45474</strain>
    </source>
</reference>
<dbReference type="Pfam" id="PF02016">
    <property type="entry name" value="Peptidase_S66"/>
    <property type="match status" value="1"/>
</dbReference>
<keyword evidence="6" id="KW-0645">Protease</keyword>
<evidence type="ECO:0000256" key="1">
    <source>
        <dbReference type="ARBA" id="ARBA00010233"/>
    </source>
</evidence>
<evidence type="ECO:0000313" key="7">
    <source>
        <dbReference type="Proteomes" id="UP000315636"/>
    </source>
</evidence>
<organism evidence="6 7">
    <name type="scientific">Melghirimyces algeriensis</name>
    <dbReference type="NCBI Taxonomy" id="910412"/>
    <lineage>
        <taxon>Bacteria</taxon>
        <taxon>Bacillati</taxon>
        <taxon>Bacillota</taxon>
        <taxon>Bacilli</taxon>
        <taxon>Bacillales</taxon>
        <taxon>Thermoactinomycetaceae</taxon>
        <taxon>Melghirimyces</taxon>
    </lineage>
</organism>
<comment type="similarity">
    <text evidence="1">Belongs to the peptidase S66 family.</text>
</comment>
<keyword evidence="2" id="KW-0378">Hydrolase</keyword>
<feature type="active site" description="Charge relay system" evidence="3">
    <location>
        <position position="299"/>
    </location>
</feature>
<dbReference type="Pfam" id="PF17676">
    <property type="entry name" value="Peptidase_S66C"/>
    <property type="match status" value="1"/>
</dbReference>
<evidence type="ECO:0000259" key="4">
    <source>
        <dbReference type="Pfam" id="PF02016"/>
    </source>
</evidence>
<dbReference type="Proteomes" id="UP000315636">
    <property type="component" value="Unassembled WGS sequence"/>
</dbReference>
<feature type="domain" description="LD-carboxypeptidase C-terminal" evidence="5">
    <location>
        <begin position="200"/>
        <end position="314"/>
    </location>
</feature>
<dbReference type="PANTHER" id="PTHR30237:SF6">
    <property type="entry name" value="CARBOXYPEPTIDASE YOCD-RELATED"/>
    <property type="match status" value="1"/>
</dbReference>
<dbReference type="AlphaFoldDB" id="A0A521AUT4"/>
<dbReference type="InterPro" id="IPR027461">
    <property type="entry name" value="Carboxypeptidase_A_C_sf"/>
</dbReference>
<dbReference type="InterPro" id="IPR027478">
    <property type="entry name" value="LdcA_N"/>
</dbReference>
<dbReference type="InterPro" id="IPR003507">
    <property type="entry name" value="S66_fam"/>
</dbReference>
<dbReference type="InterPro" id="IPR040921">
    <property type="entry name" value="Peptidase_S66C"/>
</dbReference>
<dbReference type="EMBL" id="FXTI01000001">
    <property type="protein sequence ID" value="SMO38608.1"/>
    <property type="molecule type" value="Genomic_DNA"/>
</dbReference>
<dbReference type="InterPro" id="IPR040449">
    <property type="entry name" value="Peptidase_S66_N"/>
</dbReference>
<keyword evidence="6" id="KW-0121">Carboxypeptidase</keyword>
<dbReference type="SUPFAM" id="SSF52317">
    <property type="entry name" value="Class I glutamine amidotransferase-like"/>
    <property type="match status" value="1"/>
</dbReference>
<keyword evidence="7" id="KW-1185">Reference proteome</keyword>
<evidence type="ECO:0000256" key="3">
    <source>
        <dbReference type="PIRSR" id="PIRSR028757-1"/>
    </source>
</evidence>
<feature type="active site" description="Charge relay system" evidence="3">
    <location>
        <position position="231"/>
    </location>
</feature>
<feature type="domain" description="LD-carboxypeptidase N-terminal" evidence="4">
    <location>
        <begin position="15"/>
        <end position="134"/>
    </location>
</feature>
<evidence type="ECO:0000313" key="6">
    <source>
        <dbReference type="EMBL" id="SMO38608.1"/>
    </source>
</evidence>
<protein>
    <submittedName>
        <fullName evidence="6">Muramoyltetrapeptide carboxypeptidase LdcA (Peptidoglycan recycling)</fullName>
    </submittedName>
</protein>
<proteinExistence type="inferred from homology"/>
<dbReference type="RefSeq" id="WP_142504045.1">
    <property type="nucleotide sequence ID" value="NZ_FXTI01000001.1"/>
</dbReference>
<feature type="active site" description="Nucleophile" evidence="3">
    <location>
        <position position="114"/>
    </location>
</feature>
<dbReference type="Gene3D" id="3.40.50.10740">
    <property type="entry name" value="Class I glutamine amidotransferase-like"/>
    <property type="match status" value="1"/>
</dbReference>
<accession>A0A521AUT4</accession>
<dbReference type="PANTHER" id="PTHR30237">
    <property type="entry name" value="MURAMOYLTETRAPEPTIDE CARBOXYPEPTIDASE"/>
    <property type="match status" value="1"/>
</dbReference>
<dbReference type="PIRSF" id="PIRSF028757">
    <property type="entry name" value="LD-carboxypeptidase"/>
    <property type="match status" value="1"/>
</dbReference>
<evidence type="ECO:0000256" key="2">
    <source>
        <dbReference type="ARBA" id="ARBA00022801"/>
    </source>
</evidence>
<sequence>MNRRIPPKLKPGDEIRVIAPSRSMGIIAPDLREVATRKLEDVGLSVTFARHAEEMDRMRSSSVASRLEDLHEAFFDPNVKGILTVIGGYNSNQLLKGLDYKRIQNHLKVLCGYSDITALQHAIFAQTGLVTYSGPHFSSFAMKKGFQYTLEYFRKCLLEQEPYTVEASPVWSDDAWFRDQEKRTFIANEGWVPISSGTTEGRILGGNLSTLVLLHGTEYMPSLDGALLLLEDDEEVHPQMFDRYLQSLLHQPGFEGVRGLVVGRFQQKSRMTQEALRFILKSKPELAKIPVVTNLDFGHTTPFFTFPVGGWARLTVEKDRTELMILEH</sequence>
<dbReference type="GO" id="GO:0004180">
    <property type="term" value="F:carboxypeptidase activity"/>
    <property type="evidence" value="ECO:0007669"/>
    <property type="project" value="UniProtKB-KW"/>
</dbReference>
<dbReference type="CDD" id="cd07062">
    <property type="entry name" value="Peptidase_S66_mccF_like"/>
    <property type="match status" value="1"/>
</dbReference>
<name>A0A521AUT4_9BACL</name>
<dbReference type="InterPro" id="IPR029062">
    <property type="entry name" value="Class_I_gatase-like"/>
</dbReference>
<dbReference type="Gene3D" id="3.50.30.60">
    <property type="entry name" value="LD-carboxypeptidase A C-terminal domain-like"/>
    <property type="match status" value="1"/>
</dbReference>
<gene>
    <name evidence="6" type="ORF">SAMN06264849_101359</name>
</gene>
<dbReference type="OrthoDB" id="9807329at2"/>
<evidence type="ECO:0000259" key="5">
    <source>
        <dbReference type="Pfam" id="PF17676"/>
    </source>
</evidence>